<gene>
    <name evidence="1" type="ORF">EhV210</name>
</gene>
<dbReference type="GeneID" id="3654651"/>
<dbReference type="Proteomes" id="UP000000863">
    <property type="component" value="Segment"/>
</dbReference>
<dbReference type="KEGG" id="vg:3654651"/>
<accession>Q4A2S3</accession>
<name>Q4A2S3_EHV8U</name>
<evidence type="ECO:0000313" key="2">
    <source>
        <dbReference type="Proteomes" id="UP000000863"/>
    </source>
</evidence>
<dbReference type="RefSeq" id="YP_293964.1">
    <property type="nucleotide sequence ID" value="NC_007346.1"/>
</dbReference>
<evidence type="ECO:0000313" key="1">
    <source>
        <dbReference type="EMBL" id="CAI65633.1"/>
    </source>
</evidence>
<sequence>MMQTVAVPQMPYNGKRKMIHNDNVMVNPIVVTAERPTKRICAHSTSLRAVDVLANTISVIKTTGQLARMNTNSVRVYLKDKLRPAIDEIEHILPDTGGKLEEDLNDALTQAWECEKFSVIHIAEETPVPVVATVVESITDVTDCPDDASDTEQDYYEVDVNFDDLCGDLDPFDVDEIADAISEYIETETGMEVKPILVTVTLPDWLHIDIWDDMLRELITRYTEVDIDNFSSSDDCSVFTIVCM</sequence>
<keyword evidence="2" id="KW-1185">Reference proteome</keyword>
<dbReference type="EMBL" id="AJ890364">
    <property type="protein sequence ID" value="CAI65633.1"/>
    <property type="molecule type" value="Genomic_DNA"/>
</dbReference>
<protein>
    <submittedName>
        <fullName evidence="1">Uncharacterized protein</fullName>
    </submittedName>
</protein>
<proteinExistence type="predicted"/>
<organismHost>
    <name type="scientific">Emiliania huxleyi</name>
    <name type="common">Coccolithophore</name>
    <name type="synonym">Pontosphaera huxleyi</name>
    <dbReference type="NCBI Taxonomy" id="2903"/>
</organismHost>
<organism evidence="1 2">
    <name type="scientific">Emiliania huxleyi virus 86 (isolate United Kingdom/English Channel/1999)</name>
    <name type="common">EhV-86</name>
    <dbReference type="NCBI Taxonomy" id="654925"/>
    <lineage>
        <taxon>Viruses</taxon>
        <taxon>Varidnaviria</taxon>
        <taxon>Bamfordvirae</taxon>
        <taxon>Nucleocytoviricota</taxon>
        <taxon>Megaviricetes</taxon>
        <taxon>Algavirales</taxon>
        <taxon>Phycodnaviridae</taxon>
        <taxon>Coccolithovirus</taxon>
        <taxon>Coccolithovirus huxleyi</taxon>
        <taxon>Emiliania huxleyi virus 86</taxon>
    </lineage>
</organism>
<reference evidence="1 2" key="1">
    <citation type="journal article" date="2005" name="Science">
        <title>Complete genome sequence and lytic phase transcription profile of a Coccolithovirus.</title>
        <authorList>
            <person name="Wilson W.H."/>
            <person name="Schroeder D.C."/>
            <person name="Allen M.J."/>
            <person name="Holden M.T.G."/>
            <person name="Parkhill J."/>
            <person name="Barrell B.G."/>
            <person name="Churcher C."/>
            <person name="Hamlin N."/>
            <person name="Mungall K."/>
            <person name="Norbertczak H."/>
            <person name="Quail M.A."/>
            <person name="Price C."/>
            <person name="Rabbinowitsch E."/>
            <person name="Walker D."/>
            <person name="Craigon M."/>
            <person name="Roy D."/>
            <person name="Ghazal P."/>
        </authorList>
    </citation>
    <scope>NUCLEOTIDE SEQUENCE [LARGE SCALE GENOMIC DNA]</scope>
    <source>
        <strain evidence="2">Isolate United Kingdom/English Channel/1999</strain>
    </source>
</reference>